<dbReference type="Gene3D" id="1.10.287.1080">
    <property type="entry name" value="MazG-like"/>
    <property type="match status" value="2"/>
</dbReference>
<evidence type="ECO:0000256" key="1">
    <source>
        <dbReference type="ARBA" id="ARBA00052141"/>
    </source>
</evidence>
<reference evidence="7 8" key="1">
    <citation type="journal article" date="2012" name="J. Bacteriol.">
        <title>Genome Sequence of Oceanibaculum indicum Type Strain P24.</title>
        <authorList>
            <person name="Lai Q."/>
            <person name="Shao Z."/>
        </authorList>
    </citation>
    <scope>NUCLEOTIDE SEQUENCE [LARGE SCALE GENOMIC DNA]</scope>
    <source>
        <strain evidence="7 8">P24</strain>
    </source>
</reference>
<dbReference type="InterPro" id="IPR004518">
    <property type="entry name" value="MazG-like_dom"/>
</dbReference>
<evidence type="ECO:0000313" key="7">
    <source>
        <dbReference type="EMBL" id="EKE70921.1"/>
    </source>
</evidence>
<dbReference type="GO" id="GO:0006950">
    <property type="term" value="P:response to stress"/>
    <property type="evidence" value="ECO:0007669"/>
    <property type="project" value="UniProtKB-ARBA"/>
</dbReference>
<dbReference type="CDD" id="cd11529">
    <property type="entry name" value="NTP-PPase_MazG_Cterm"/>
    <property type="match status" value="1"/>
</dbReference>
<dbReference type="FunFam" id="1.10.287.1080:FF:000003">
    <property type="entry name" value="Nucleoside triphosphate pyrophosphohydrolase"/>
    <property type="match status" value="1"/>
</dbReference>
<dbReference type="EC" id="3.6.1.8" evidence="3"/>
<dbReference type="GO" id="GO:0046081">
    <property type="term" value="P:dUTP catabolic process"/>
    <property type="evidence" value="ECO:0007669"/>
    <property type="project" value="TreeGrafter"/>
</dbReference>
<comment type="catalytic activity">
    <reaction evidence="1">
        <text>ATP + H2O = AMP + diphosphate + H(+)</text>
        <dbReference type="Rhea" id="RHEA:14245"/>
        <dbReference type="ChEBI" id="CHEBI:15377"/>
        <dbReference type="ChEBI" id="CHEBI:15378"/>
        <dbReference type="ChEBI" id="CHEBI:30616"/>
        <dbReference type="ChEBI" id="CHEBI:33019"/>
        <dbReference type="ChEBI" id="CHEBI:456215"/>
        <dbReference type="EC" id="3.6.1.8"/>
    </reaction>
</comment>
<dbReference type="GO" id="GO:0006203">
    <property type="term" value="P:dGTP catabolic process"/>
    <property type="evidence" value="ECO:0007669"/>
    <property type="project" value="TreeGrafter"/>
</dbReference>
<dbReference type="FunFam" id="1.10.287.1080:FF:000001">
    <property type="entry name" value="Nucleoside triphosphate pyrophosphohydrolase"/>
    <property type="match status" value="1"/>
</dbReference>
<dbReference type="GO" id="GO:0047693">
    <property type="term" value="F:ATP diphosphatase activity"/>
    <property type="evidence" value="ECO:0007669"/>
    <property type="project" value="UniProtKB-EC"/>
</dbReference>
<evidence type="ECO:0000256" key="2">
    <source>
        <dbReference type="ARBA" id="ARBA00061115"/>
    </source>
</evidence>
<dbReference type="InterPro" id="IPR048011">
    <property type="entry name" value="NTP-PPase_MazG-like_C"/>
</dbReference>
<name>K2ILB0_9PROT</name>
<dbReference type="PANTHER" id="PTHR30522:SF0">
    <property type="entry name" value="NUCLEOSIDE TRIPHOSPHATE PYROPHOSPHOHYDROLASE"/>
    <property type="match status" value="1"/>
</dbReference>
<dbReference type="InterPro" id="IPR011551">
    <property type="entry name" value="NTP_PyrPHydrolase_MazG"/>
</dbReference>
<feature type="domain" description="NTP pyrophosphohydrolase MazG-like" evidence="6">
    <location>
        <begin position="170"/>
        <end position="231"/>
    </location>
</feature>
<evidence type="ECO:0000256" key="5">
    <source>
        <dbReference type="SAM" id="Coils"/>
    </source>
</evidence>
<evidence type="ECO:0000256" key="4">
    <source>
        <dbReference type="ARBA" id="ARBA00074799"/>
    </source>
</evidence>
<dbReference type="EMBL" id="AMRL01000024">
    <property type="protein sequence ID" value="EKE70921.1"/>
    <property type="molecule type" value="Genomic_DNA"/>
</dbReference>
<dbReference type="GO" id="GO:0046076">
    <property type="term" value="P:dTTP catabolic process"/>
    <property type="evidence" value="ECO:0007669"/>
    <property type="project" value="TreeGrafter"/>
</dbReference>
<organism evidence="7 8">
    <name type="scientific">Oceanibaculum indicum P24</name>
    <dbReference type="NCBI Taxonomy" id="1207063"/>
    <lineage>
        <taxon>Bacteria</taxon>
        <taxon>Pseudomonadati</taxon>
        <taxon>Pseudomonadota</taxon>
        <taxon>Alphaproteobacteria</taxon>
        <taxon>Rhodospirillales</taxon>
        <taxon>Oceanibaculaceae</taxon>
        <taxon>Oceanibaculum</taxon>
    </lineage>
</organism>
<dbReference type="InterPro" id="IPR048015">
    <property type="entry name" value="NTP-PPase_MazG-like_N"/>
</dbReference>
<dbReference type="PANTHER" id="PTHR30522">
    <property type="entry name" value="NUCLEOSIDE TRIPHOSPHATE PYROPHOSPHOHYDROLASE"/>
    <property type="match status" value="1"/>
</dbReference>
<dbReference type="STRING" id="1207063.P24_15299"/>
<evidence type="ECO:0000256" key="3">
    <source>
        <dbReference type="ARBA" id="ARBA00066372"/>
    </source>
</evidence>
<dbReference type="SUPFAM" id="SSF101386">
    <property type="entry name" value="all-alpha NTP pyrophosphatases"/>
    <property type="match status" value="2"/>
</dbReference>
<dbReference type="Pfam" id="PF03819">
    <property type="entry name" value="MazG"/>
    <property type="match status" value="2"/>
</dbReference>
<proteinExistence type="inferred from homology"/>
<dbReference type="CDD" id="cd11528">
    <property type="entry name" value="NTP-PPase_MazG_Nterm"/>
    <property type="match status" value="1"/>
</dbReference>
<comment type="caution">
    <text evidence="7">The sequence shown here is derived from an EMBL/GenBank/DDBJ whole genome shotgun (WGS) entry which is preliminary data.</text>
</comment>
<evidence type="ECO:0000313" key="8">
    <source>
        <dbReference type="Proteomes" id="UP000006746"/>
    </source>
</evidence>
<protein>
    <recommendedName>
        <fullName evidence="4">Nucleoside triphosphate pyrophosphohydrolase</fullName>
        <ecNumber evidence="3">3.6.1.8</ecNumber>
    </recommendedName>
</protein>
<dbReference type="GO" id="GO:0046047">
    <property type="term" value="P:TTP catabolic process"/>
    <property type="evidence" value="ECO:0007669"/>
    <property type="project" value="TreeGrafter"/>
</dbReference>
<keyword evidence="8" id="KW-1185">Reference proteome</keyword>
<keyword evidence="5" id="KW-0175">Coiled coil</keyword>
<gene>
    <name evidence="7" type="ORF">P24_15299</name>
</gene>
<dbReference type="Proteomes" id="UP000006746">
    <property type="component" value="Unassembled WGS sequence"/>
</dbReference>
<sequence length="271" mass="30255">MTAPIDRLLGIMARLRAPDGCPWDRAQDFASIAPYTIEEAYEVDDAIRQGDMGQLREELGDLLLQVVFHAQMAKEDGHFDFDAVATAISDKLVERHPHVFTDATAENAEAVKLTWEELKAAERARKAEAKGRTASILDDVGRALPALMRAEKLQKRAAHVGFDWPDTDQVIAKIEEELAELKHELAAGTRNAANIHEEMGDLLFALANLARHLKVDPELALRDCNAKFERRFTYIESTLAADGRAPDQASLEEMEALWQRAKSEEKLKKSA</sequence>
<feature type="coiled-coil region" evidence="5">
    <location>
        <begin position="171"/>
        <end position="198"/>
    </location>
</feature>
<dbReference type="GO" id="GO:0046061">
    <property type="term" value="P:dATP catabolic process"/>
    <property type="evidence" value="ECO:0007669"/>
    <property type="project" value="TreeGrafter"/>
</dbReference>
<dbReference type="GO" id="GO:0046052">
    <property type="term" value="P:UTP catabolic process"/>
    <property type="evidence" value="ECO:0007669"/>
    <property type="project" value="TreeGrafter"/>
</dbReference>
<evidence type="ECO:0000259" key="6">
    <source>
        <dbReference type="Pfam" id="PF03819"/>
    </source>
</evidence>
<dbReference type="PATRIC" id="fig|1207063.3.peg.3086"/>
<dbReference type="NCBIfam" id="TIGR00444">
    <property type="entry name" value="mazG"/>
    <property type="match status" value="1"/>
</dbReference>
<dbReference type="RefSeq" id="WP_008945663.1">
    <property type="nucleotide sequence ID" value="NZ_AMRL01000024.1"/>
</dbReference>
<dbReference type="eggNOG" id="COG3956">
    <property type="taxonomic scope" value="Bacteria"/>
</dbReference>
<dbReference type="NCBIfam" id="NF007113">
    <property type="entry name" value="PRK09562.1"/>
    <property type="match status" value="1"/>
</dbReference>
<accession>K2ILB0</accession>
<feature type="domain" description="NTP pyrophosphohydrolase MazG-like" evidence="6">
    <location>
        <begin position="27"/>
        <end position="100"/>
    </location>
</feature>
<dbReference type="AlphaFoldDB" id="K2ILB0"/>
<comment type="similarity">
    <text evidence="2">Belongs to the nucleoside triphosphate pyrophosphohydrolase family.</text>
</comment>